<evidence type="ECO:0000313" key="3">
    <source>
        <dbReference type="Proteomes" id="UP000285875"/>
    </source>
</evidence>
<dbReference type="EMBL" id="CP025570">
    <property type="protein sequence ID" value="AZZ38593.1"/>
    <property type="molecule type" value="Genomic_DNA"/>
</dbReference>
<dbReference type="PANTHER" id="PTHR46825">
    <property type="entry name" value="D-ALANYL-D-ALANINE-CARBOXYPEPTIDASE/ENDOPEPTIDASE AMPH"/>
    <property type="match status" value="1"/>
</dbReference>
<dbReference type="KEGG" id="aji:C0Z10_01220"/>
<feature type="domain" description="Beta-lactamase-related" evidence="1">
    <location>
        <begin position="27"/>
        <end position="355"/>
    </location>
</feature>
<proteinExistence type="predicted"/>
<dbReference type="SUPFAM" id="SSF56601">
    <property type="entry name" value="beta-lactamase/transpeptidase-like"/>
    <property type="match status" value="1"/>
</dbReference>
<reference evidence="3" key="1">
    <citation type="submission" date="2017-12" db="EMBL/GenBank/DDBJ databases">
        <title>Whole genome sequencing of Acidipropionibacterium jensenii strains JS279 and JS280.</title>
        <authorList>
            <person name="Deptula P."/>
            <person name="Laine P."/>
            <person name="Smolander O.-P."/>
            <person name="Paulin L."/>
            <person name="Auvinen P."/>
            <person name="Varmanen P."/>
        </authorList>
    </citation>
    <scope>NUCLEOTIDE SEQUENCE [LARGE SCALE GENOMIC DNA]</scope>
    <source>
        <strain evidence="3">JS280</strain>
    </source>
</reference>
<dbReference type="Proteomes" id="UP000285875">
    <property type="component" value="Chromosome"/>
</dbReference>
<accession>A0A3Q9UCA4</accession>
<evidence type="ECO:0000259" key="1">
    <source>
        <dbReference type="Pfam" id="PF00144"/>
    </source>
</evidence>
<dbReference type="Gene3D" id="3.40.710.10">
    <property type="entry name" value="DD-peptidase/beta-lactamase superfamily"/>
    <property type="match status" value="1"/>
</dbReference>
<organism evidence="2 3">
    <name type="scientific">Acidipropionibacterium jensenii</name>
    <dbReference type="NCBI Taxonomy" id="1749"/>
    <lineage>
        <taxon>Bacteria</taxon>
        <taxon>Bacillati</taxon>
        <taxon>Actinomycetota</taxon>
        <taxon>Actinomycetes</taxon>
        <taxon>Propionibacteriales</taxon>
        <taxon>Propionibacteriaceae</taxon>
        <taxon>Acidipropionibacterium</taxon>
    </lineage>
</organism>
<dbReference type="RefSeq" id="WP_097798195.1">
    <property type="nucleotide sequence ID" value="NZ_CP025570.1"/>
</dbReference>
<name>A0A3Q9UCA4_9ACTN</name>
<dbReference type="AlphaFoldDB" id="A0A3Q9UCA4"/>
<sequence length="506" mass="55540">MSSEGADSEIVRGIVEESVPQWSLCAPTWAAAVFDRSGVIAFSSAAREGFSVPGRGDVFRIASMSKSFLVACLLLLVERGELDLDDPVSRYVPAFATPIGEVVTVKMIISNCSGLPEDNAWSDHNLDIPRREFVALLQRGLHYTEPPGQTYQYSNIAFTVASLILEVITSERYESFLKRELLNPLGLDDTRYRAQDYGDRDTLAKGFTTFDQGTSWVEREMADSGATAPIGALFSTVDDIARWSGWLSEPFEKSGFGGGQNGEPRVSVLSSFSRARMQRIHTAVASIGPRWTSPRNDAIGYGLGLMVERDARFGTIAQHSGGMPGYAANMRWHLDSGIGVVGYATADGQPVATRAADLLDTVLHRLDLPARRIKLWSQTFQAARRVDAMLHASGDFTKVADQLTANVFYDIPADVRRRQFRDAVRRVGGLTTSPAPLASRMLWCASAAHLVWRLPGQDGDLQVQIELSDIDRRPVQRIIVEPLGAELAGLPEGRDLVVRHHRPLLG</sequence>
<dbReference type="InterPro" id="IPR001466">
    <property type="entry name" value="Beta-lactam-related"/>
</dbReference>
<gene>
    <name evidence="2" type="ORF">C0Z10_01220</name>
</gene>
<dbReference type="InterPro" id="IPR050491">
    <property type="entry name" value="AmpC-like"/>
</dbReference>
<protein>
    <submittedName>
        <fullName evidence="2">2', 3'-cyclic nucleotide 2'-phosphodiesterase</fullName>
    </submittedName>
</protein>
<dbReference type="InterPro" id="IPR012338">
    <property type="entry name" value="Beta-lactam/transpept-like"/>
</dbReference>
<dbReference type="Pfam" id="PF00144">
    <property type="entry name" value="Beta-lactamase"/>
    <property type="match status" value="1"/>
</dbReference>
<evidence type="ECO:0000313" key="2">
    <source>
        <dbReference type="EMBL" id="AZZ38593.1"/>
    </source>
</evidence>
<dbReference type="PANTHER" id="PTHR46825:SF15">
    <property type="entry name" value="BETA-LACTAMASE-RELATED DOMAIN-CONTAINING PROTEIN"/>
    <property type="match status" value="1"/>
</dbReference>